<dbReference type="GO" id="GO:0016787">
    <property type="term" value="F:hydrolase activity"/>
    <property type="evidence" value="ECO:0007669"/>
    <property type="project" value="UniProtKB-KW"/>
</dbReference>
<evidence type="ECO:0000256" key="3">
    <source>
        <dbReference type="ARBA" id="ARBA00022840"/>
    </source>
</evidence>
<accession>A0A917BA74</accession>
<dbReference type="Proteomes" id="UP000649179">
    <property type="component" value="Unassembled WGS sequence"/>
</dbReference>
<evidence type="ECO:0000259" key="4">
    <source>
        <dbReference type="SMART" id="SM00796"/>
    </source>
</evidence>
<name>A0A917BA74_9ACTN</name>
<dbReference type="Gene3D" id="3.30.1360.40">
    <property type="match status" value="1"/>
</dbReference>
<dbReference type="InterPro" id="IPR010016">
    <property type="entry name" value="PxpB"/>
</dbReference>
<evidence type="ECO:0000313" key="5">
    <source>
        <dbReference type="EMBL" id="GGF32423.1"/>
    </source>
</evidence>
<evidence type="ECO:0000256" key="1">
    <source>
        <dbReference type="ARBA" id="ARBA00022741"/>
    </source>
</evidence>
<dbReference type="InterPro" id="IPR029000">
    <property type="entry name" value="Cyclophilin-like_dom_sf"/>
</dbReference>
<dbReference type="PANTHER" id="PTHR34698:SF2">
    <property type="entry name" value="5-OXOPROLINASE SUBUNIT B"/>
    <property type="match status" value="1"/>
</dbReference>
<dbReference type="SUPFAM" id="SSF50891">
    <property type="entry name" value="Cyclophilin-like"/>
    <property type="match status" value="1"/>
</dbReference>
<proteinExistence type="predicted"/>
<comment type="caution">
    <text evidence="5">The sequence shown here is derived from an EMBL/GenBank/DDBJ whole genome shotgun (WGS) entry which is preliminary data.</text>
</comment>
<dbReference type="PANTHER" id="PTHR34698">
    <property type="entry name" value="5-OXOPROLINASE SUBUNIT B"/>
    <property type="match status" value="1"/>
</dbReference>
<evidence type="ECO:0000256" key="2">
    <source>
        <dbReference type="ARBA" id="ARBA00022801"/>
    </source>
</evidence>
<dbReference type="GO" id="GO:0005524">
    <property type="term" value="F:ATP binding"/>
    <property type="evidence" value="ECO:0007669"/>
    <property type="project" value="UniProtKB-KW"/>
</dbReference>
<evidence type="ECO:0000313" key="6">
    <source>
        <dbReference type="Proteomes" id="UP000649179"/>
    </source>
</evidence>
<dbReference type="SMART" id="SM00796">
    <property type="entry name" value="AHS1"/>
    <property type="match status" value="1"/>
</dbReference>
<gene>
    <name evidence="5" type="ORF">GCM10011519_02290</name>
</gene>
<keyword evidence="1" id="KW-0547">Nucleotide-binding</keyword>
<dbReference type="EMBL" id="BMKQ01000001">
    <property type="protein sequence ID" value="GGF32423.1"/>
    <property type="molecule type" value="Genomic_DNA"/>
</dbReference>
<dbReference type="Gene3D" id="2.40.100.10">
    <property type="entry name" value="Cyclophilin-like"/>
    <property type="match status" value="1"/>
</dbReference>
<reference evidence="5" key="1">
    <citation type="journal article" date="2014" name="Int. J. Syst. Evol. Microbiol.">
        <title>Complete genome sequence of Corynebacterium casei LMG S-19264T (=DSM 44701T), isolated from a smear-ripened cheese.</title>
        <authorList>
            <consortium name="US DOE Joint Genome Institute (JGI-PGF)"/>
            <person name="Walter F."/>
            <person name="Albersmeier A."/>
            <person name="Kalinowski J."/>
            <person name="Ruckert C."/>
        </authorList>
    </citation>
    <scope>NUCLEOTIDE SEQUENCE</scope>
    <source>
        <strain evidence="5">CGMCC 1.16067</strain>
    </source>
</reference>
<organism evidence="5 6">
    <name type="scientific">Marmoricola endophyticus</name>
    <dbReference type="NCBI Taxonomy" id="2040280"/>
    <lineage>
        <taxon>Bacteria</taxon>
        <taxon>Bacillati</taxon>
        <taxon>Actinomycetota</taxon>
        <taxon>Actinomycetes</taxon>
        <taxon>Propionibacteriales</taxon>
        <taxon>Nocardioidaceae</taxon>
        <taxon>Marmoricola</taxon>
    </lineage>
</organism>
<keyword evidence="3" id="KW-0067">ATP-binding</keyword>
<reference evidence="5" key="2">
    <citation type="submission" date="2020-09" db="EMBL/GenBank/DDBJ databases">
        <authorList>
            <person name="Sun Q."/>
            <person name="Zhou Y."/>
        </authorList>
    </citation>
    <scope>NUCLEOTIDE SEQUENCE</scope>
    <source>
        <strain evidence="5">CGMCC 1.16067</strain>
    </source>
</reference>
<keyword evidence="2 5" id="KW-0378">Hydrolase</keyword>
<dbReference type="AlphaFoldDB" id="A0A917BA74"/>
<keyword evidence="6" id="KW-1185">Reference proteome</keyword>
<dbReference type="Pfam" id="PF02682">
    <property type="entry name" value="CT_C_D"/>
    <property type="match status" value="1"/>
</dbReference>
<feature type="domain" description="Carboxyltransferase" evidence="4">
    <location>
        <begin position="2"/>
        <end position="188"/>
    </location>
</feature>
<protein>
    <submittedName>
        <fullName evidence="5">Allophanate hydrolase</fullName>
    </submittedName>
</protein>
<sequence>MVTVRRAGRDALLVDCAGLEEATALHAEVRRRGLAVRDLVPAAATVLLDGLADPAGTAEQIGAWRLEAVETPPGRLVELPTTYDGPDLGAVADQWGLTEEDVVELHLATEFRVAFCGFAPGFAYCTGLPEDRTVARRSDPRASVPAGSVGLAGPWTAVYPTASPGGWQLIGRTEVRLWDAGSEQPALLPPGTRVRFVRG</sequence>
<dbReference type="InterPro" id="IPR003833">
    <property type="entry name" value="CT_C_D"/>
</dbReference>